<evidence type="ECO:0000313" key="2">
    <source>
        <dbReference type="EMBL" id="EFJ29694.1"/>
    </source>
</evidence>
<organism evidence="3">
    <name type="scientific">Selaginella moellendorffii</name>
    <name type="common">Spikemoss</name>
    <dbReference type="NCBI Taxonomy" id="88036"/>
    <lineage>
        <taxon>Eukaryota</taxon>
        <taxon>Viridiplantae</taxon>
        <taxon>Streptophyta</taxon>
        <taxon>Embryophyta</taxon>
        <taxon>Tracheophyta</taxon>
        <taxon>Lycopodiopsida</taxon>
        <taxon>Selaginellales</taxon>
        <taxon>Selaginellaceae</taxon>
        <taxon>Selaginella</taxon>
    </lineage>
</organism>
<gene>
    <name evidence="2" type="ORF">SELMODRAFT_440827</name>
</gene>
<proteinExistence type="predicted"/>
<dbReference type="Gramene" id="EFJ29694">
    <property type="protein sequence ID" value="EFJ29694"/>
    <property type="gene ID" value="SELMODRAFT_440827"/>
</dbReference>
<accession>D8REN6</accession>
<dbReference type="PANTHER" id="PTHR48223">
    <property type="entry name" value="DEFECTIVE 2759, PUTATIVE ISOFORM 1-RELATED"/>
    <property type="match status" value="1"/>
</dbReference>
<name>D8REN6_SELML</name>
<reference evidence="2 3" key="1">
    <citation type="journal article" date="2011" name="Science">
        <title>The Selaginella genome identifies genetic changes associated with the evolution of vascular plants.</title>
        <authorList>
            <person name="Banks J.A."/>
            <person name="Nishiyama T."/>
            <person name="Hasebe M."/>
            <person name="Bowman J.L."/>
            <person name="Gribskov M."/>
            <person name="dePamphilis C."/>
            <person name="Albert V.A."/>
            <person name="Aono N."/>
            <person name="Aoyama T."/>
            <person name="Ambrose B.A."/>
            <person name="Ashton N.W."/>
            <person name="Axtell M.J."/>
            <person name="Barker E."/>
            <person name="Barker M.S."/>
            <person name="Bennetzen J.L."/>
            <person name="Bonawitz N.D."/>
            <person name="Chapple C."/>
            <person name="Cheng C."/>
            <person name="Correa L.G."/>
            <person name="Dacre M."/>
            <person name="DeBarry J."/>
            <person name="Dreyer I."/>
            <person name="Elias M."/>
            <person name="Engstrom E.M."/>
            <person name="Estelle M."/>
            <person name="Feng L."/>
            <person name="Finet C."/>
            <person name="Floyd S.K."/>
            <person name="Frommer W.B."/>
            <person name="Fujita T."/>
            <person name="Gramzow L."/>
            <person name="Gutensohn M."/>
            <person name="Harholt J."/>
            <person name="Hattori M."/>
            <person name="Heyl A."/>
            <person name="Hirai T."/>
            <person name="Hiwatashi Y."/>
            <person name="Ishikawa M."/>
            <person name="Iwata M."/>
            <person name="Karol K.G."/>
            <person name="Koehler B."/>
            <person name="Kolukisaoglu U."/>
            <person name="Kubo M."/>
            <person name="Kurata T."/>
            <person name="Lalonde S."/>
            <person name="Li K."/>
            <person name="Li Y."/>
            <person name="Litt A."/>
            <person name="Lyons E."/>
            <person name="Manning G."/>
            <person name="Maruyama T."/>
            <person name="Michael T.P."/>
            <person name="Mikami K."/>
            <person name="Miyazaki S."/>
            <person name="Morinaga S."/>
            <person name="Murata T."/>
            <person name="Mueller-Roeber B."/>
            <person name="Nelson D.R."/>
            <person name="Obara M."/>
            <person name="Oguri Y."/>
            <person name="Olmstead R.G."/>
            <person name="Onodera N."/>
            <person name="Petersen B.L."/>
            <person name="Pils B."/>
            <person name="Prigge M."/>
            <person name="Rensing S.A."/>
            <person name="Riano-Pachon D.M."/>
            <person name="Roberts A.W."/>
            <person name="Sato Y."/>
            <person name="Scheller H.V."/>
            <person name="Schulz B."/>
            <person name="Schulz C."/>
            <person name="Shakirov E.V."/>
            <person name="Shibagaki N."/>
            <person name="Shinohara N."/>
            <person name="Shippen D.E."/>
            <person name="Soerensen I."/>
            <person name="Sotooka R."/>
            <person name="Sugimoto N."/>
            <person name="Sugita M."/>
            <person name="Sumikawa N."/>
            <person name="Tanurdzic M."/>
            <person name="Theissen G."/>
            <person name="Ulvskov P."/>
            <person name="Wakazuki S."/>
            <person name="Weng J.K."/>
            <person name="Willats W.W."/>
            <person name="Wipf D."/>
            <person name="Wolf P.G."/>
            <person name="Yang L."/>
            <person name="Zimmer A.D."/>
            <person name="Zhu Q."/>
            <person name="Mitros T."/>
            <person name="Hellsten U."/>
            <person name="Loque D."/>
            <person name="Otillar R."/>
            <person name="Salamov A."/>
            <person name="Schmutz J."/>
            <person name="Shapiro H."/>
            <person name="Lindquist E."/>
            <person name="Lucas S."/>
            <person name="Rokhsar D."/>
            <person name="Grigoriev I.V."/>
        </authorList>
    </citation>
    <scope>NUCLEOTIDE SEQUENCE [LARGE SCALE GENOMIC DNA]</scope>
</reference>
<dbReference type="OMA" id="ARFWQPV"/>
<evidence type="ECO:0000256" key="1">
    <source>
        <dbReference type="SAM" id="MobiDB-lite"/>
    </source>
</evidence>
<dbReference type="PANTHER" id="PTHR48223:SF1">
    <property type="entry name" value="ABC TRANSMEMBRANE TYPE-1 DOMAIN-CONTAINING PROTEIN"/>
    <property type="match status" value="1"/>
</dbReference>
<dbReference type="KEGG" id="smo:SELMODRAFT_440827"/>
<dbReference type="Proteomes" id="UP000001514">
    <property type="component" value="Unassembled WGS sequence"/>
</dbReference>
<dbReference type="AlphaFoldDB" id="D8REN6"/>
<sequence>MTALNVGGLHVACVSHPSFVRSVKEKSLCTCSYVENTNLQSSWTHSFSKIVLRSSPLDPHGYLMLFPKATNRKRTFRAVSFQDVAENESDGNDSPTSSSSTPTLDWQQRERLWQQLQGSLQHWRQNLKDRGSLQVARELLAITEVRRKSADAKQVLKQKLQTLKPPQPSTLWSSIHPAIKWPVIVFGIFYAAVTVRFGKAVSDDLWRVWTLGPLAMSFYIQAGIYAGSLYQKYGAARVQALNQRGLQLLSDVRTGRLQQELRTGISNAKKFASSSRVWAIQYVKTQALRDLREALARLALWLYTKYEDAIDWLWPSWRVFARLLRNLL</sequence>
<protein>
    <submittedName>
        <fullName evidence="2">Uncharacterized protein</fullName>
    </submittedName>
</protein>
<feature type="region of interest" description="Disordered" evidence="1">
    <location>
        <begin position="83"/>
        <end position="104"/>
    </location>
</feature>
<dbReference type="EMBL" id="GL377577">
    <property type="protein sequence ID" value="EFJ29694.1"/>
    <property type="molecule type" value="Genomic_DNA"/>
</dbReference>
<feature type="compositionally biased region" description="Low complexity" evidence="1">
    <location>
        <begin position="94"/>
        <end position="103"/>
    </location>
</feature>
<dbReference type="HOGENOM" id="CLU_848369_0_0_1"/>
<evidence type="ECO:0000313" key="3">
    <source>
        <dbReference type="Proteomes" id="UP000001514"/>
    </source>
</evidence>
<dbReference type="FunCoup" id="D8REN6">
    <property type="interactions" value="1361"/>
</dbReference>
<dbReference type="InParanoid" id="D8REN6"/>
<keyword evidence="3" id="KW-1185">Reference proteome</keyword>